<protein>
    <submittedName>
        <fullName evidence="1">AbiV family abortive infection protein</fullName>
    </submittedName>
</protein>
<dbReference type="NCBIfam" id="TIGR04498">
    <property type="entry name" value="AbiV_defense"/>
    <property type="match status" value="1"/>
</dbReference>
<accession>A0ABY0DG35</accession>
<sequence>MMAKLNDDERRTLIAEIANGATLAFANAEQLFKEGEVLASIGALPRALFLHQISLEECGKIEILGAWATSVLAKIDVDQTRLARALANHKAKNGANAYMLELSPAEKTARSEKDWKESAAAFDEMKRLYHEDSNEAKNAALYVDFDGSKFHSPETRITTKMVKATAKRNAEFLGLMEPKLRILQGWANDFDSAPPLDGFLEFAEKLRADNPDGPYEAFDAIMNELRARMTRKGKGPVKG</sequence>
<name>A0ABY0DG35_9BRAD</name>
<dbReference type="Pfam" id="PF18728">
    <property type="entry name" value="HEPN_AbiV"/>
    <property type="match status" value="1"/>
</dbReference>
<proteinExistence type="predicted"/>
<organism evidence="1 2">
    <name type="scientific">Bradyrhizobium zhanjiangense</name>
    <dbReference type="NCBI Taxonomy" id="1325107"/>
    <lineage>
        <taxon>Bacteria</taxon>
        <taxon>Pseudomonadati</taxon>
        <taxon>Pseudomonadota</taxon>
        <taxon>Alphaproteobacteria</taxon>
        <taxon>Hyphomicrobiales</taxon>
        <taxon>Nitrobacteraceae</taxon>
        <taxon>Bradyrhizobium</taxon>
    </lineage>
</organism>
<keyword evidence="2" id="KW-1185">Reference proteome</keyword>
<gene>
    <name evidence="1" type="ORF">EAS62_26525</name>
</gene>
<comment type="caution">
    <text evidence="1">The sequence shown here is derived from an EMBL/GenBank/DDBJ whole genome shotgun (WGS) entry which is preliminary data.</text>
</comment>
<reference evidence="1 2" key="1">
    <citation type="submission" date="2018-10" db="EMBL/GenBank/DDBJ databases">
        <title>Bradyrhizobium sp. nov., isolated from effective nodules of peanut in China.</title>
        <authorList>
            <person name="Li Y."/>
        </authorList>
    </citation>
    <scope>NUCLEOTIDE SEQUENCE [LARGE SCALE GENOMIC DNA]</scope>
    <source>
        <strain evidence="1 2">CCBAU 51781</strain>
    </source>
</reference>
<dbReference type="RefSeq" id="WP_128941392.1">
    <property type="nucleotide sequence ID" value="NZ_RDRA01000016.1"/>
</dbReference>
<dbReference type="InterPro" id="IPR030987">
    <property type="entry name" value="AbiV"/>
</dbReference>
<dbReference type="Proteomes" id="UP000289946">
    <property type="component" value="Unassembled WGS sequence"/>
</dbReference>
<dbReference type="EMBL" id="RDRA01000016">
    <property type="protein sequence ID" value="RXG90630.1"/>
    <property type="molecule type" value="Genomic_DNA"/>
</dbReference>
<evidence type="ECO:0000313" key="1">
    <source>
        <dbReference type="EMBL" id="RXG90630.1"/>
    </source>
</evidence>
<evidence type="ECO:0000313" key="2">
    <source>
        <dbReference type="Proteomes" id="UP000289946"/>
    </source>
</evidence>